<dbReference type="Proteomes" id="UP001231370">
    <property type="component" value="Unassembled WGS sequence"/>
</dbReference>
<dbReference type="Pfam" id="PF01612">
    <property type="entry name" value="DNA_pol_A_exo1"/>
    <property type="match status" value="1"/>
</dbReference>
<comment type="similarity">
    <text evidence="1 16">Belongs to the DNA polymerase type-A family.</text>
</comment>
<dbReference type="InterPro" id="IPR002298">
    <property type="entry name" value="DNA_polymerase_A"/>
</dbReference>
<evidence type="ECO:0000256" key="6">
    <source>
        <dbReference type="ARBA" id="ARBA00022705"/>
    </source>
</evidence>
<dbReference type="InterPro" id="IPR002562">
    <property type="entry name" value="3'-5'_exonuclease_dom"/>
</dbReference>
<dbReference type="SMART" id="SM00482">
    <property type="entry name" value="POLAc"/>
    <property type="match status" value="1"/>
</dbReference>
<sequence length="954" mass="107346">MPSSSRPLLLLIDGHSLAFRSYYAFAKSRNGGLKTRSGIPTSVCFGFLKSLFEVLEKEHPQALAIAFDRAEATFRHDADVNYKANRKEAPEDFLPDLQNLQQILAALQVCIATCAGYEADDVLATLAEQGIQAGYQVKILTGDRDLFQLVDTEKAISVLYLAGGSRKHDTAANEFTPAQVKEKMGVHPHQIVDYKALCGDPSDNIPGVKGIGEKTAVKLLQEYSTLDSIYASLDQIKGAIQKKLREGKDHAYHSQFLAQITAQVPLDLSLEACHLQGFKPQPLAQLFQTLELEQFSQKLDHFQLLLGGNPTPVEPVIVDEKLDFWTAAETEAAQAKKQLPFTPLIIDNEQKLTDLIKKLKTCQDPQIPVAWDTETTALEPRDAELVGLGCCFQQDQTLTVAYIPLHHKHGQNLNKKHTLELLRPLLEDTAYPKVLQNAKFDRLILKHQGINLQGVVLDTLLTSYVLNPDSNHSLSALAQQELGIIPQSYEQLVPKGKTIADIDISLVSKYCGMDAYVTFQLVPIFEKKLSQFPQLKQLLAEIEIPLEPILAQMEWTGICIDSNYLKKLSQQLTDQLKTIEKKAYEAAGEEFNLRSPKQVSALLFDKLQLPTGRKIKTGYSTDAATLDKLQANHPTKVVEAILEYRTLDKLNSTYVDALPKLVHPQTQRVHTDFNQAVTSTGRLSSSNPNLQNIPIRTEFSRQIRKAFIPQSGWILVAADYSQIELRILAHLSGDPTLVDAYQNHRDVHKVTAQLLFDRQEITPEERRLGKVINFGVVYGMGAQRFAREAGVSTAEGKKFIERFNRQYPLVFEYLETTKKQAISQGFVETIWGRRRYFEFEHSGLQELRNKPLDWISLKKMSKRDAEFLRAAANAPIQGSSADLIKMAMVKLDEVLRPYQARMLLQVHDELVLEMPPEEWEELEGKIKETMENVVSLNIPLAVEIHQGKSWMEAK</sequence>
<keyword evidence="6 16" id="KW-0235">DNA replication</keyword>
<keyword evidence="9 16" id="KW-0378">Hydrolase</keyword>
<evidence type="ECO:0000256" key="16">
    <source>
        <dbReference type="RuleBase" id="RU004460"/>
    </source>
</evidence>
<keyword evidence="12 16" id="KW-0238">DNA-binding</keyword>
<dbReference type="SUPFAM" id="SSF53098">
    <property type="entry name" value="Ribonuclease H-like"/>
    <property type="match status" value="1"/>
</dbReference>
<dbReference type="InterPro" id="IPR043502">
    <property type="entry name" value="DNA/RNA_pol_sf"/>
</dbReference>
<feature type="domain" description="3'-5' exonuclease" evidence="17">
    <location>
        <begin position="343"/>
        <end position="530"/>
    </location>
</feature>
<dbReference type="InterPro" id="IPR018320">
    <property type="entry name" value="DNA_polymerase_1"/>
</dbReference>
<dbReference type="SMART" id="SM00475">
    <property type="entry name" value="53EXOc"/>
    <property type="match status" value="1"/>
</dbReference>
<evidence type="ECO:0000256" key="14">
    <source>
        <dbReference type="ARBA" id="ARBA00049244"/>
    </source>
</evidence>
<reference evidence="20 21" key="1">
    <citation type="submission" date="2023-01" db="EMBL/GenBank/DDBJ databases">
        <title>Novel diversity within Roseofilum (Cyanobacteria; Desertifilaceae) from marine benthic mats with descriptions of four novel species.</title>
        <authorList>
            <person name="Wang Y."/>
            <person name="Berthold D.E."/>
            <person name="Hu J."/>
            <person name="Lefler F.W."/>
            <person name="Laughinghouse H.D. IV."/>
        </authorList>
    </citation>
    <scope>NUCLEOTIDE SEQUENCE [LARGE SCALE GENOMIC DNA]</scope>
    <source>
        <strain evidence="20 21">BLCC-M91</strain>
    </source>
</reference>
<dbReference type="CDD" id="cd08637">
    <property type="entry name" value="DNA_pol_A_pol_I_C"/>
    <property type="match status" value="1"/>
</dbReference>
<gene>
    <name evidence="16 20" type="primary">polA</name>
    <name evidence="20" type="ORF">PJF56_20625</name>
</gene>
<proteinExistence type="inferred from homology"/>
<dbReference type="RefSeq" id="WP_283764570.1">
    <property type="nucleotide sequence ID" value="NZ_JAQPOK010000159.1"/>
</dbReference>
<keyword evidence="10 16" id="KW-0269">Exonuclease</keyword>
<evidence type="ECO:0000256" key="2">
    <source>
        <dbReference type="ARBA" id="ARBA00012417"/>
    </source>
</evidence>
<keyword evidence="7" id="KW-0540">Nuclease</keyword>
<dbReference type="CDD" id="cd09898">
    <property type="entry name" value="H3TH_53EXO"/>
    <property type="match status" value="1"/>
</dbReference>
<dbReference type="Gene3D" id="3.40.50.1010">
    <property type="entry name" value="5'-nuclease"/>
    <property type="match status" value="1"/>
</dbReference>
<dbReference type="NCBIfam" id="TIGR00593">
    <property type="entry name" value="pola"/>
    <property type="match status" value="1"/>
</dbReference>
<evidence type="ECO:0000256" key="9">
    <source>
        <dbReference type="ARBA" id="ARBA00022801"/>
    </source>
</evidence>
<dbReference type="Gene3D" id="1.10.150.20">
    <property type="entry name" value="5' to 3' exonuclease, C-terminal subdomain"/>
    <property type="match status" value="2"/>
</dbReference>
<dbReference type="GO" id="GO:0003887">
    <property type="term" value="F:DNA-directed DNA polymerase activity"/>
    <property type="evidence" value="ECO:0007669"/>
    <property type="project" value="UniProtKB-EC"/>
</dbReference>
<evidence type="ECO:0000313" key="20">
    <source>
        <dbReference type="EMBL" id="MDJ1181271.1"/>
    </source>
</evidence>
<keyword evidence="4 16" id="KW-0808">Transferase</keyword>
<organism evidence="20 21">
    <name type="scientific">Roseofilum halophilum BLCC-M91</name>
    <dbReference type="NCBI Taxonomy" id="3022259"/>
    <lineage>
        <taxon>Bacteria</taxon>
        <taxon>Bacillati</taxon>
        <taxon>Cyanobacteriota</taxon>
        <taxon>Cyanophyceae</taxon>
        <taxon>Desertifilales</taxon>
        <taxon>Desertifilaceae</taxon>
        <taxon>Roseofilum</taxon>
        <taxon>Roseofilum halophilum</taxon>
    </lineage>
</organism>
<dbReference type="Gene3D" id="3.30.420.10">
    <property type="entry name" value="Ribonuclease H-like superfamily/Ribonuclease H"/>
    <property type="match status" value="1"/>
</dbReference>
<evidence type="ECO:0000256" key="7">
    <source>
        <dbReference type="ARBA" id="ARBA00022722"/>
    </source>
</evidence>
<dbReference type="InterPro" id="IPR020046">
    <property type="entry name" value="5-3_exonucl_a-hlix_arch_N"/>
</dbReference>
<evidence type="ECO:0000259" key="18">
    <source>
        <dbReference type="SMART" id="SM00475"/>
    </source>
</evidence>
<evidence type="ECO:0000256" key="11">
    <source>
        <dbReference type="ARBA" id="ARBA00022932"/>
    </source>
</evidence>
<evidence type="ECO:0000256" key="8">
    <source>
        <dbReference type="ARBA" id="ARBA00022763"/>
    </source>
</evidence>
<dbReference type="PANTHER" id="PTHR10133:SF27">
    <property type="entry name" value="DNA POLYMERASE NU"/>
    <property type="match status" value="1"/>
</dbReference>
<evidence type="ECO:0000256" key="1">
    <source>
        <dbReference type="ARBA" id="ARBA00007705"/>
    </source>
</evidence>
<dbReference type="InterPro" id="IPR036397">
    <property type="entry name" value="RNaseH_sf"/>
</dbReference>
<comment type="catalytic activity">
    <reaction evidence="14 16">
        <text>DNA(n) + a 2'-deoxyribonucleoside 5'-triphosphate = DNA(n+1) + diphosphate</text>
        <dbReference type="Rhea" id="RHEA:22508"/>
        <dbReference type="Rhea" id="RHEA-COMP:17339"/>
        <dbReference type="Rhea" id="RHEA-COMP:17340"/>
        <dbReference type="ChEBI" id="CHEBI:33019"/>
        <dbReference type="ChEBI" id="CHEBI:61560"/>
        <dbReference type="ChEBI" id="CHEBI:173112"/>
        <dbReference type="EC" id="2.7.7.7"/>
    </reaction>
</comment>
<dbReference type="InterPro" id="IPR020045">
    <property type="entry name" value="DNA_polI_H3TH"/>
</dbReference>
<keyword evidence="13 16" id="KW-0234">DNA repair</keyword>
<evidence type="ECO:0000259" key="17">
    <source>
        <dbReference type="SMART" id="SM00474"/>
    </source>
</evidence>
<dbReference type="PRINTS" id="PR00868">
    <property type="entry name" value="DNAPOLI"/>
</dbReference>
<dbReference type="InterPro" id="IPR012337">
    <property type="entry name" value="RNaseH-like_sf"/>
</dbReference>
<dbReference type="SUPFAM" id="SSF56672">
    <property type="entry name" value="DNA/RNA polymerases"/>
    <property type="match status" value="1"/>
</dbReference>
<dbReference type="SMART" id="SM00279">
    <property type="entry name" value="HhH2"/>
    <property type="match status" value="1"/>
</dbReference>
<comment type="caution">
    <text evidence="20">The sequence shown here is derived from an EMBL/GenBank/DDBJ whole genome shotgun (WGS) entry which is preliminary data.</text>
</comment>
<dbReference type="InterPro" id="IPR002421">
    <property type="entry name" value="5-3_exonuclease"/>
</dbReference>
<feature type="domain" description="DNA-directed DNA polymerase family A palm" evidence="19">
    <location>
        <begin position="700"/>
        <end position="918"/>
    </location>
</feature>
<dbReference type="InterPro" id="IPR029060">
    <property type="entry name" value="PIN-like_dom_sf"/>
</dbReference>
<dbReference type="InterPro" id="IPR008918">
    <property type="entry name" value="HhH2"/>
</dbReference>
<keyword evidence="11 16" id="KW-0239">DNA-directed DNA polymerase</keyword>
<keyword evidence="8 16" id="KW-0227">DNA damage</keyword>
<dbReference type="SUPFAM" id="SSF47807">
    <property type="entry name" value="5' to 3' exonuclease, C-terminal subdomain"/>
    <property type="match status" value="1"/>
</dbReference>
<dbReference type="SUPFAM" id="SSF88723">
    <property type="entry name" value="PIN domain-like"/>
    <property type="match status" value="1"/>
</dbReference>
<name>A0ABT7BQ35_9CYAN</name>
<dbReference type="PANTHER" id="PTHR10133">
    <property type="entry name" value="DNA POLYMERASE I"/>
    <property type="match status" value="1"/>
</dbReference>
<dbReference type="CDD" id="cd06139">
    <property type="entry name" value="DNA_polA_I_Ecoli_like_exo"/>
    <property type="match status" value="1"/>
</dbReference>
<dbReference type="SMART" id="SM00474">
    <property type="entry name" value="35EXOc"/>
    <property type="match status" value="1"/>
</dbReference>
<keyword evidence="21" id="KW-1185">Reference proteome</keyword>
<evidence type="ECO:0000256" key="3">
    <source>
        <dbReference type="ARBA" id="ARBA00020311"/>
    </source>
</evidence>
<evidence type="ECO:0000259" key="19">
    <source>
        <dbReference type="SMART" id="SM00482"/>
    </source>
</evidence>
<protein>
    <recommendedName>
        <fullName evidence="3 15">DNA polymerase I</fullName>
        <ecNumber evidence="2 15">2.7.7.7</ecNumber>
    </recommendedName>
</protein>
<evidence type="ECO:0000313" key="21">
    <source>
        <dbReference type="Proteomes" id="UP001231370"/>
    </source>
</evidence>
<dbReference type="CDD" id="cd09859">
    <property type="entry name" value="PIN_53EXO"/>
    <property type="match status" value="1"/>
</dbReference>
<comment type="function">
    <text evidence="16">In addition to polymerase activity, this DNA polymerase exhibits 3'-5' and 5'-3' exonuclease activity.</text>
</comment>
<evidence type="ECO:0000256" key="10">
    <source>
        <dbReference type="ARBA" id="ARBA00022839"/>
    </source>
</evidence>
<keyword evidence="5 16" id="KW-0548">Nucleotidyltransferase</keyword>
<evidence type="ECO:0000256" key="15">
    <source>
        <dbReference type="NCBIfam" id="TIGR00593"/>
    </source>
</evidence>
<evidence type="ECO:0000256" key="13">
    <source>
        <dbReference type="ARBA" id="ARBA00023204"/>
    </source>
</evidence>
<dbReference type="InterPro" id="IPR001098">
    <property type="entry name" value="DNA-dir_DNA_pol_A_palm_dom"/>
</dbReference>
<evidence type="ECO:0000256" key="12">
    <source>
        <dbReference type="ARBA" id="ARBA00023125"/>
    </source>
</evidence>
<accession>A0ABT7BQ35</accession>
<dbReference type="NCBIfam" id="NF004397">
    <property type="entry name" value="PRK05755.1"/>
    <property type="match status" value="1"/>
</dbReference>
<dbReference type="InterPro" id="IPR036279">
    <property type="entry name" value="5-3_exonuclease_C_sf"/>
</dbReference>
<feature type="domain" description="5'-3' exonuclease" evidence="18">
    <location>
        <begin position="5"/>
        <end position="276"/>
    </location>
</feature>
<evidence type="ECO:0000256" key="5">
    <source>
        <dbReference type="ARBA" id="ARBA00022695"/>
    </source>
</evidence>
<dbReference type="Gene3D" id="1.20.1060.10">
    <property type="entry name" value="Taq DNA Polymerase, Chain T, domain 4"/>
    <property type="match status" value="1"/>
</dbReference>
<dbReference type="Gene3D" id="3.30.70.370">
    <property type="match status" value="1"/>
</dbReference>
<dbReference type="EC" id="2.7.7.7" evidence="2 15"/>
<evidence type="ECO:0000256" key="4">
    <source>
        <dbReference type="ARBA" id="ARBA00022679"/>
    </source>
</evidence>
<dbReference type="Pfam" id="PF02739">
    <property type="entry name" value="5_3_exonuc_N"/>
    <property type="match status" value="1"/>
</dbReference>
<dbReference type="Pfam" id="PF01367">
    <property type="entry name" value="5_3_exonuc"/>
    <property type="match status" value="1"/>
</dbReference>
<dbReference type="EMBL" id="JAQPOK010000159">
    <property type="protein sequence ID" value="MDJ1181271.1"/>
    <property type="molecule type" value="Genomic_DNA"/>
</dbReference>
<dbReference type="Pfam" id="PF00476">
    <property type="entry name" value="DNA_pol_A"/>
    <property type="match status" value="1"/>
</dbReference>